<dbReference type="PANTHER" id="PTHR38444">
    <property type="entry name" value="ENTEROBACTIN BIOSYNTHESIS PROTEIN YBDZ"/>
    <property type="match status" value="1"/>
</dbReference>
<dbReference type="Proteomes" id="UP000597656">
    <property type="component" value="Unassembled WGS sequence"/>
</dbReference>
<proteinExistence type="predicted"/>
<accession>A0ABQ2HRB6</accession>
<keyword evidence="3" id="KW-1185">Reference proteome</keyword>
<dbReference type="RefSeq" id="WP_189155082.1">
    <property type="nucleotide sequence ID" value="NZ_BMNC01000003.1"/>
</dbReference>
<reference evidence="3" key="1">
    <citation type="journal article" date="2019" name="Int. J. Syst. Evol. Microbiol.">
        <title>The Global Catalogue of Microorganisms (GCM) 10K type strain sequencing project: providing services to taxonomists for standard genome sequencing and annotation.</title>
        <authorList>
            <consortium name="The Broad Institute Genomics Platform"/>
            <consortium name="The Broad Institute Genome Sequencing Center for Infectious Disease"/>
            <person name="Wu L."/>
            <person name="Ma J."/>
        </authorList>
    </citation>
    <scope>NUCLEOTIDE SEQUENCE [LARGE SCALE GENOMIC DNA]</scope>
    <source>
        <strain evidence="3">CGMCC 4.7319</strain>
    </source>
</reference>
<organism evidence="2 3">
    <name type="scientific">Lentzea pudingi</name>
    <dbReference type="NCBI Taxonomy" id="1789439"/>
    <lineage>
        <taxon>Bacteria</taxon>
        <taxon>Bacillati</taxon>
        <taxon>Actinomycetota</taxon>
        <taxon>Actinomycetes</taxon>
        <taxon>Pseudonocardiales</taxon>
        <taxon>Pseudonocardiaceae</taxon>
        <taxon>Lentzea</taxon>
    </lineage>
</organism>
<dbReference type="InterPro" id="IPR038020">
    <property type="entry name" value="MbtH-like_sf"/>
</dbReference>
<evidence type="ECO:0000313" key="3">
    <source>
        <dbReference type="Proteomes" id="UP000597656"/>
    </source>
</evidence>
<protein>
    <submittedName>
        <fullName evidence="2">MbtH protein</fullName>
    </submittedName>
</protein>
<dbReference type="SMART" id="SM00923">
    <property type="entry name" value="MbtH"/>
    <property type="match status" value="1"/>
</dbReference>
<name>A0ABQ2HRB6_9PSEU</name>
<gene>
    <name evidence="2" type="primary">mbtH</name>
    <name evidence="2" type="ORF">GCM10011609_27790</name>
</gene>
<dbReference type="InterPro" id="IPR005153">
    <property type="entry name" value="MbtH-like_dom"/>
</dbReference>
<comment type="caution">
    <text evidence="2">The sequence shown here is derived from an EMBL/GenBank/DDBJ whole genome shotgun (WGS) entry which is preliminary data.</text>
</comment>
<evidence type="ECO:0000313" key="2">
    <source>
        <dbReference type="EMBL" id="GGM89375.1"/>
    </source>
</evidence>
<dbReference type="PANTHER" id="PTHR38444:SF1">
    <property type="entry name" value="ENTEROBACTIN BIOSYNTHESIS PROTEIN YBDZ"/>
    <property type="match status" value="1"/>
</dbReference>
<dbReference type="EMBL" id="BMNC01000003">
    <property type="protein sequence ID" value="GGM89375.1"/>
    <property type="molecule type" value="Genomic_DNA"/>
</dbReference>
<dbReference type="Gene3D" id="3.90.820.10">
    <property type="entry name" value="Structural Genomics, Unknown Function 30-nov-00 1gh9 Mol_id"/>
    <property type="match status" value="1"/>
</dbReference>
<dbReference type="InterPro" id="IPR037407">
    <property type="entry name" value="MLP_fam"/>
</dbReference>
<dbReference type="Pfam" id="PF03621">
    <property type="entry name" value="MbtH"/>
    <property type="match status" value="1"/>
</dbReference>
<sequence>MSELFDDPDGEFVVLVNNEFQHSLWPAVIPVPDGWTAVSGPAARSSCLEEIRARWTDMRPASLRAQMEATRS</sequence>
<feature type="domain" description="MbtH-like" evidence="1">
    <location>
        <begin position="3"/>
        <end position="53"/>
    </location>
</feature>
<dbReference type="SUPFAM" id="SSF160582">
    <property type="entry name" value="MbtH-like"/>
    <property type="match status" value="1"/>
</dbReference>
<evidence type="ECO:0000259" key="1">
    <source>
        <dbReference type="SMART" id="SM00923"/>
    </source>
</evidence>